<dbReference type="Proteomes" id="UP000640786">
    <property type="component" value="Unassembled WGS sequence"/>
</dbReference>
<dbReference type="CDD" id="cd00118">
    <property type="entry name" value="LysM"/>
    <property type="match status" value="2"/>
</dbReference>
<dbReference type="Gene3D" id="3.10.350.10">
    <property type="entry name" value="LysM domain"/>
    <property type="match status" value="2"/>
</dbReference>
<evidence type="ECO:0000313" key="6">
    <source>
        <dbReference type="Proteomes" id="UP000640786"/>
    </source>
</evidence>
<dbReference type="PANTHER" id="PTHR39160:SF6">
    <property type="entry name" value="CELL WALL-BINDING PROTEIN YOCH"/>
    <property type="match status" value="1"/>
</dbReference>
<dbReference type="Pfam" id="PF06725">
    <property type="entry name" value="3D"/>
    <property type="match status" value="1"/>
</dbReference>
<dbReference type="EMBL" id="JACSQO010000003">
    <property type="protein sequence ID" value="MBD7944203.1"/>
    <property type="molecule type" value="Genomic_DNA"/>
</dbReference>
<dbReference type="RefSeq" id="WP_191697007.1">
    <property type="nucleotide sequence ID" value="NZ_JACSQO010000003.1"/>
</dbReference>
<dbReference type="InterPro" id="IPR036908">
    <property type="entry name" value="RlpA-like_sf"/>
</dbReference>
<dbReference type="PANTHER" id="PTHR39160">
    <property type="entry name" value="CELL WALL-BINDING PROTEIN YOCH"/>
    <property type="match status" value="1"/>
</dbReference>
<keyword evidence="1 3" id="KW-0732">Signal</keyword>
<evidence type="ECO:0000313" key="5">
    <source>
        <dbReference type="EMBL" id="MBD7944203.1"/>
    </source>
</evidence>
<dbReference type="CDD" id="cd22786">
    <property type="entry name" value="DPBB_YuiC-like"/>
    <property type="match status" value="1"/>
</dbReference>
<feature type="domain" description="LysM" evidence="4">
    <location>
        <begin position="26"/>
        <end position="69"/>
    </location>
</feature>
<evidence type="ECO:0000256" key="3">
    <source>
        <dbReference type="SAM" id="SignalP"/>
    </source>
</evidence>
<evidence type="ECO:0000256" key="1">
    <source>
        <dbReference type="ARBA" id="ARBA00022729"/>
    </source>
</evidence>
<name>A0ABR8R8T1_9BACI</name>
<accession>A0ABR8R8T1</accession>
<dbReference type="InterPro" id="IPR051933">
    <property type="entry name" value="Resuscitation_pf_RpfB"/>
</dbReference>
<dbReference type="PROSITE" id="PS51782">
    <property type="entry name" value="LYSM"/>
    <property type="match status" value="2"/>
</dbReference>
<dbReference type="InterPro" id="IPR018392">
    <property type="entry name" value="LysM"/>
</dbReference>
<evidence type="ECO:0000259" key="4">
    <source>
        <dbReference type="PROSITE" id="PS51782"/>
    </source>
</evidence>
<dbReference type="SMART" id="SM00257">
    <property type="entry name" value="LysM"/>
    <property type="match status" value="2"/>
</dbReference>
<protein>
    <submittedName>
        <fullName evidence="5">LysM peptidoglycan-binding domain-containing protein</fullName>
    </submittedName>
</protein>
<feature type="compositionally biased region" description="Low complexity" evidence="2">
    <location>
        <begin position="128"/>
        <end position="160"/>
    </location>
</feature>
<dbReference type="InterPro" id="IPR036779">
    <property type="entry name" value="LysM_dom_sf"/>
</dbReference>
<reference evidence="5 6" key="1">
    <citation type="submission" date="2020-08" db="EMBL/GenBank/DDBJ databases">
        <title>A Genomic Blueprint of the Chicken Gut Microbiome.</title>
        <authorList>
            <person name="Gilroy R."/>
            <person name="Ravi A."/>
            <person name="Getino M."/>
            <person name="Pursley I."/>
            <person name="Horton D.L."/>
            <person name="Alikhan N.-F."/>
            <person name="Baker D."/>
            <person name="Gharbi K."/>
            <person name="Hall N."/>
            <person name="Watson M."/>
            <person name="Adriaenssens E.M."/>
            <person name="Foster-Nyarko E."/>
            <person name="Jarju S."/>
            <person name="Secka A."/>
            <person name="Antonio M."/>
            <person name="Oren A."/>
            <person name="Chaudhuri R."/>
            <person name="La Ragione R.M."/>
            <person name="Hildebrand F."/>
            <person name="Pallen M.J."/>
        </authorList>
    </citation>
    <scope>NUCLEOTIDE SEQUENCE [LARGE SCALE GENOMIC DNA]</scope>
    <source>
        <strain evidence="5 6">Sa2BUA9</strain>
    </source>
</reference>
<comment type="caution">
    <text evidence="5">The sequence shown here is derived from an EMBL/GenBank/DDBJ whole genome shotgun (WGS) entry which is preliminary data.</text>
</comment>
<dbReference type="SUPFAM" id="SSF54106">
    <property type="entry name" value="LysM domain"/>
    <property type="match status" value="2"/>
</dbReference>
<feature type="chain" id="PRO_5046226200" evidence="3">
    <location>
        <begin position="25"/>
        <end position="257"/>
    </location>
</feature>
<feature type="domain" description="LysM" evidence="4">
    <location>
        <begin position="74"/>
        <end position="117"/>
    </location>
</feature>
<feature type="region of interest" description="Disordered" evidence="2">
    <location>
        <begin position="128"/>
        <end position="162"/>
    </location>
</feature>
<sequence length="257" mass="26654">MKKHIVALTAIAALSVGTAGQAFASSVHTVEKGDTLWSISQDNNVSVENLQAWNDLDTTLIYPAQQLKLGESTDTYTVVSGDTISGIASKHGMSVTELMTSNQLIDDLIYPGDKLAVSAGKVQSQVSAAQSPASSNSNTTNSSKPAASTSTSSSKPVASTSEKEITVTSTAYTASCKGCSGITSTGIDLNANPNQKVISVDPSVIPLGSKVWVEGYGEAIAGDTGGAIKGNTIDIYMPSYEDAINWGRKTVTVKILK</sequence>
<feature type="signal peptide" evidence="3">
    <location>
        <begin position="1"/>
        <end position="24"/>
    </location>
</feature>
<proteinExistence type="predicted"/>
<gene>
    <name evidence="5" type="ORF">H9650_08735</name>
</gene>
<dbReference type="SUPFAM" id="SSF50685">
    <property type="entry name" value="Barwin-like endoglucanases"/>
    <property type="match status" value="1"/>
</dbReference>
<dbReference type="InterPro" id="IPR010611">
    <property type="entry name" value="3D_dom"/>
</dbReference>
<dbReference type="Pfam" id="PF01476">
    <property type="entry name" value="LysM"/>
    <property type="match status" value="2"/>
</dbReference>
<evidence type="ECO:0000256" key="2">
    <source>
        <dbReference type="SAM" id="MobiDB-lite"/>
    </source>
</evidence>
<keyword evidence="6" id="KW-1185">Reference proteome</keyword>
<organism evidence="5 6">
    <name type="scientific">Psychrobacillus faecigallinarum</name>
    <dbReference type="NCBI Taxonomy" id="2762235"/>
    <lineage>
        <taxon>Bacteria</taxon>
        <taxon>Bacillati</taxon>
        <taxon>Bacillota</taxon>
        <taxon>Bacilli</taxon>
        <taxon>Bacillales</taxon>
        <taxon>Bacillaceae</taxon>
        <taxon>Psychrobacillus</taxon>
    </lineage>
</organism>